<name>A0A0D0D314_9AGAM</name>
<accession>A0A0D0D314</accession>
<dbReference type="HOGENOM" id="CLU_1116053_0_0_1"/>
<keyword evidence="2" id="KW-1185">Reference proteome</keyword>
<organism evidence="1 2">
    <name type="scientific">Paxillus rubicundulus Ve08.2h10</name>
    <dbReference type="NCBI Taxonomy" id="930991"/>
    <lineage>
        <taxon>Eukaryota</taxon>
        <taxon>Fungi</taxon>
        <taxon>Dikarya</taxon>
        <taxon>Basidiomycota</taxon>
        <taxon>Agaricomycotina</taxon>
        <taxon>Agaricomycetes</taxon>
        <taxon>Agaricomycetidae</taxon>
        <taxon>Boletales</taxon>
        <taxon>Paxilineae</taxon>
        <taxon>Paxillaceae</taxon>
        <taxon>Paxillus</taxon>
    </lineage>
</organism>
<dbReference type="EMBL" id="KN825630">
    <property type="protein sequence ID" value="KIK82413.1"/>
    <property type="molecule type" value="Genomic_DNA"/>
</dbReference>
<sequence>MKPDTAVPAWVSSVDTRQSRKRGVTTCANHRQRLSQWNTQPQSSAQPCRQFRARVATFIAPPRQSVAALRQQWPRILNTSCDRGLATLITSTSFGVLTSVGHQPLLCSSPARQDTSNTNGERRCFYHKRAEVSNSLWQRTLATRWSKPCNFAFPRRRLKLHSIPAQSGCFTSSTTCQTCHPTRLVHHRACSCGTPSLCVTARIDHPCALNRSLQNYSSDGHRFATTPKTLATRNETYVQSSMVSLPSLA</sequence>
<dbReference type="Proteomes" id="UP000054538">
    <property type="component" value="Unassembled WGS sequence"/>
</dbReference>
<gene>
    <name evidence="1" type="ORF">PAXRUDRAFT_716021</name>
</gene>
<dbReference type="InParanoid" id="A0A0D0D314"/>
<reference evidence="1 2" key="1">
    <citation type="submission" date="2014-04" db="EMBL/GenBank/DDBJ databases">
        <authorList>
            <consortium name="DOE Joint Genome Institute"/>
            <person name="Kuo A."/>
            <person name="Kohler A."/>
            <person name="Jargeat P."/>
            <person name="Nagy L.G."/>
            <person name="Floudas D."/>
            <person name="Copeland A."/>
            <person name="Barry K.W."/>
            <person name="Cichocki N."/>
            <person name="Veneault-Fourrey C."/>
            <person name="LaButti K."/>
            <person name="Lindquist E.A."/>
            <person name="Lipzen A."/>
            <person name="Lundell T."/>
            <person name="Morin E."/>
            <person name="Murat C."/>
            <person name="Sun H."/>
            <person name="Tunlid A."/>
            <person name="Henrissat B."/>
            <person name="Grigoriev I.V."/>
            <person name="Hibbett D.S."/>
            <person name="Martin F."/>
            <person name="Nordberg H.P."/>
            <person name="Cantor M.N."/>
            <person name="Hua S.X."/>
        </authorList>
    </citation>
    <scope>NUCLEOTIDE SEQUENCE [LARGE SCALE GENOMIC DNA]</scope>
    <source>
        <strain evidence="1 2">Ve08.2h10</strain>
    </source>
</reference>
<protein>
    <submittedName>
        <fullName evidence="1">Unplaced genomic scaffold scaffold_808, whole genome shotgun sequence</fullName>
    </submittedName>
</protein>
<reference evidence="2" key="2">
    <citation type="submission" date="2015-01" db="EMBL/GenBank/DDBJ databases">
        <title>Evolutionary Origins and Diversification of the Mycorrhizal Mutualists.</title>
        <authorList>
            <consortium name="DOE Joint Genome Institute"/>
            <consortium name="Mycorrhizal Genomics Consortium"/>
            <person name="Kohler A."/>
            <person name="Kuo A."/>
            <person name="Nagy L.G."/>
            <person name="Floudas D."/>
            <person name="Copeland A."/>
            <person name="Barry K.W."/>
            <person name="Cichocki N."/>
            <person name="Veneault-Fourrey C."/>
            <person name="LaButti K."/>
            <person name="Lindquist E.A."/>
            <person name="Lipzen A."/>
            <person name="Lundell T."/>
            <person name="Morin E."/>
            <person name="Murat C."/>
            <person name="Riley R."/>
            <person name="Ohm R."/>
            <person name="Sun H."/>
            <person name="Tunlid A."/>
            <person name="Henrissat B."/>
            <person name="Grigoriev I.V."/>
            <person name="Hibbett D.S."/>
            <person name="Martin F."/>
        </authorList>
    </citation>
    <scope>NUCLEOTIDE SEQUENCE [LARGE SCALE GENOMIC DNA]</scope>
    <source>
        <strain evidence="2">Ve08.2h10</strain>
    </source>
</reference>
<proteinExistence type="predicted"/>
<evidence type="ECO:0000313" key="2">
    <source>
        <dbReference type="Proteomes" id="UP000054538"/>
    </source>
</evidence>
<evidence type="ECO:0000313" key="1">
    <source>
        <dbReference type="EMBL" id="KIK82413.1"/>
    </source>
</evidence>
<dbReference type="AlphaFoldDB" id="A0A0D0D314"/>